<accession>A0A0L0VLY1</accession>
<feature type="compositionally biased region" description="Polar residues" evidence="1">
    <location>
        <begin position="175"/>
        <end position="185"/>
    </location>
</feature>
<keyword evidence="4" id="KW-1185">Reference proteome</keyword>
<gene>
    <name evidence="3" type="ORF">PSTG_06471</name>
</gene>
<evidence type="ECO:0000256" key="1">
    <source>
        <dbReference type="SAM" id="MobiDB-lite"/>
    </source>
</evidence>
<dbReference type="PANTHER" id="PTHR36223:SF5">
    <property type="entry name" value="BETA-LACTAMASE-TYPE TRANSPEPTIDASE FOLD DOMAIN CONTAINING PROTEIN"/>
    <property type="match status" value="1"/>
</dbReference>
<feature type="compositionally biased region" description="Basic and acidic residues" evidence="1">
    <location>
        <begin position="259"/>
        <end position="283"/>
    </location>
</feature>
<dbReference type="Pfam" id="PF25534">
    <property type="entry name" value="DUF7918"/>
    <property type="match status" value="1"/>
</dbReference>
<feature type="compositionally biased region" description="Basic residues" evidence="1">
    <location>
        <begin position="284"/>
        <end position="295"/>
    </location>
</feature>
<feature type="domain" description="DUF7918" evidence="2">
    <location>
        <begin position="30"/>
        <end position="244"/>
    </location>
</feature>
<reference evidence="4" key="1">
    <citation type="submission" date="2014-03" db="EMBL/GenBank/DDBJ databases">
        <title>The Genome Sequence of Puccinia striiformis f. sp. tritici PST-78.</title>
        <authorList>
            <consortium name="The Broad Institute Genome Sequencing Platform"/>
            <person name="Cuomo C."/>
            <person name="Hulbert S."/>
            <person name="Chen X."/>
            <person name="Walker B."/>
            <person name="Young S.K."/>
            <person name="Zeng Q."/>
            <person name="Gargeya S."/>
            <person name="Fitzgerald M."/>
            <person name="Haas B."/>
            <person name="Abouelleil A."/>
            <person name="Alvarado L."/>
            <person name="Arachchi H.M."/>
            <person name="Berlin A.M."/>
            <person name="Chapman S.B."/>
            <person name="Goldberg J."/>
            <person name="Griggs A."/>
            <person name="Gujja S."/>
            <person name="Hansen M."/>
            <person name="Howarth C."/>
            <person name="Imamovic A."/>
            <person name="Larimer J."/>
            <person name="McCowan C."/>
            <person name="Montmayeur A."/>
            <person name="Murphy C."/>
            <person name="Neiman D."/>
            <person name="Pearson M."/>
            <person name="Priest M."/>
            <person name="Roberts A."/>
            <person name="Saif S."/>
            <person name="Shea T."/>
            <person name="Sisk P."/>
            <person name="Sykes S."/>
            <person name="Wortman J."/>
            <person name="Nusbaum C."/>
            <person name="Birren B."/>
        </authorList>
    </citation>
    <scope>NUCLEOTIDE SEQUENCE [LARGE SCALE GENOMIC DNA]</scope>
    <source>
        <strain evidence="4">race PST-78</strain>
    </source>
</reference>
<feature type="region of interest" description="Disordered" evidence="1">
    <location>
        <begin position="172"/>
        <end position="204"/>
    </location>
</feature>
<sequence length="346" mass="39479">MPTNAVSGAWSSINILQPTAYGAFTQIPSQEYRQETTRDPKTGAVRETVTIESQDATPFEIVLNVKPTTHSILLPPNSAPILDDYVFDYYLDGIHIAWCPQLKFNPLLPRYFRNLNGDYTNRPLQFAAVDLVDPDDHPDKICRDERVIKSLGTIEINVTRCSLVYQPRIPPIEQRPTTSNQMSFSERSEKASLATTAGLGQESASNLPLPPMDWYVRGRDLNPFLQFIYKYKPRSILEVEGILPSPLPPPPPFLAIKPEPTREDHQPKKSQMDIKKPSKDKKEPKHKKKHSKRNIRKVEQNDDNLGIINMQSKSAVEVKEEEEKIDNITRKNRMYKMIDLTGSDED</sequence>
<evidence type="ECO:0000313" key="3">
    <source>
        <dbReference type="EMBL" id="KNF00298.1"/>
    </source>
</evidence>
<dbReference type="PANTHER" id="PTHR36223">
    <property type="entry name" value="BETA-LACTAMASE-TYPE TRANSPEPTIDASE FOLD DOMAIN CONTAINING PROTEIN"/>
    <property type="match status" value="1"/>
</dbReference>
<evidence type="ECO:0000259" key="2">
    <source>
        <dbReference type="Pfam" id="PF25534"/>
    </source>
</evidence>
<dbReference type="Proteomes" id="UP000054564">
    <property type="component" value="Unassembled WGS sequence"/>
</dbReference>
<proteinExistence type="predicted"/>
<comment type="caution">
    <text evidence="3">The sequence shown here is derived from an EMBL/GenBank/DDBJ whole genome shotgun (WGS) entry which is preliminary data.</text>
</comment>
<dbReference type="InterPro" id="IPR057678">
    <property type="entry name" value="DUF7918"/>
</dbReference>
<feature type="region of interest" description="Disordered" evidence="1">
    <location>
        <begin position="243"/>
        <end position="320"/>
    </location>
</feature>
<evidence type="ECO:0000313" key="4">
    <source>
        <dbReference type="Proteomes" id="UP000054564"/>
    </source>
</evidence>
<name>A0A0L0VLY1_9BASI</name>
<dbReference type="EMBL" id="AJIL01000038">
    <property type="protein sequence ID" value="KNF00298.1"/>
    <property type="molecule type" value="Genomic_DNA"/>
</dbReference>
<dbReference type="AlphaFoldDB" id="A0A0L0VLY1"/>
<dbReference type="STRING" id="1165861.A0A0L0VLY1"/>
<organism evidence="3 4">
    <name type="scientific">Puccinia striiformis f. sp. tritici PST-78</name>
    <dbReference type="NCBI Taxonomy" id="1165861"/>
    <lineage>
        <taxon>Eukaryota</taxon>
        <taxon>Fungi</taxon>
        <taxon>Dikarya</taxon>
        <taxon>Basidiomycota</taxon>
        <taxon>Pucciniomycotina</taxon>
        <taxon>Pucciniomycetes</taxon>
        <taxon>Pucciniales</taxon>
        <taxon>Pucciniaceae</taxon>
        <taxon>Puccinia</taxon>
    </lineage>
</organism>
<protein>
    <recommendedName>
        <fullName evidence="2">DUF7918 domain-containing protein</fullName>
    </recommendedName>
</protein>